<dbReference type="InterPro" id="IPR005150">
    <property type="entry name" value="Cellulose_synth"/>
</dbReference>
<evidence type="ECO:0000256" key="5">
    <source>
        <dbReference type="ARBA" id="ARBA00022989"/>
    </source>
</evidence>
<feature type="binding site" evidence="12">
    <location>
        <position position="140"/>
    </location>
    <ligand>
        <name>UDP-alpha-D-glucose</name>
        <dbReference type="ChEBI" id="CHEBI:58885"/>
    </ligand>
</feature>
<evidence type="ECO:0000256" key="3">
    <source>
        <dbReference type="ARBA" id="ARBA00022679"/>
    </source>
</evidence>
<dbReference type="InterPro" id="IPR029044">
    <property type="entry name" value="Nucleotide-diphossugar_trans"/>
</dbReference>
<keyword evidence="4 14" id="KW-0812">Transmembrane</keyword>
<dbReference type="FunFam" id="3.90.550.10:FF:000138">
    <property type="entry name" value="Cellulose synthase isolog"/>
    <property type="match status" value="1"/>
</dbReference>
<feature type="transmembrane region" description="Helical" evidence="14">
    <location>
        <begin position="690"/>
        <end position="711"/>
    </location>
</feature>
<evidence type="ECO:0000256" key="1">
    <source>
        <dbReference type="ARBA" id="ARBA00004653"/>
    </source>
</evidence>
<comment type="function">
    <text evidence="9">Thought to be a Golgi-localized beta-glycan synthase that polymerize the backbones of noncellulosic polysaccharides (hemicelluloses) of plant cell wall.</text>
</comment>
<proteinExistence type="inferred from homology"/>
<dbReference type="PANTHER" id="PTHR13301">
    <property type="entry name" value="X-BOX TRANSCRIPTION FACTOR-RELATED"/>
    <property type="match status" value="1"/>
</dbReference>
<feature type="binding site" evidence="13">
    <location>
        <position position="318"/>
    </location>
    <ligand>
        <name>Mn(2+)</name>
        <dbReference type="ChEBI" id="CHEBI:29035"/>
    </ligand>
</feature>
<dbReference type="GO" id="GO:0030244">
    <property type="term" value="P:cellulose biosynthetic process"/>
    <property type="evidence" value="ECO:0007669"/>
    <property type="project" value="InterPro"/>
</dbReference>
<evidence type="ECO:0008006" key="17">
    <source>
        <dbReference type="Google" id="ProtNLM"/>
    </source>
</evidence>
<feature type="active site" evidence="11">
    <location>
        <position position="140"/>
    </location>
</feature>
<evidence type="ECO:0000256" key="4">
    <source>
        <dbReference type="ARBA" id="ARBA00022692"/>
    </source>
</evidence>
<feature type="binding site" evidence="13">
    <location>
        <position position="294"/>
    </location>
    <ligand>
        <name>Mn(2+)</name>
        <dbReference type="ChEBI" id="CHEBI:29035"/>
    </ligand>
</feature>
<dbReference type="EMBL" id="LRBV02000005">
    <property type="status" value="NOT_ANNOTATED_CDS"/>
    <property type="molecule type" value="Genomic_DNA"/>
</dbReference>
<feature type="binding site" evidence="12">
    <location>
        <position position="111"/>
    </location>
    <ligand>
        <name>UDP-alpha-D-glucose</name>
        <dbReference type="ChEBI" id="CHEBI:58885"/>
    </ligand>
</feature>
<accession>A0A7N2LTK2</accession>
<keyword evidence="7 14" id="KW-0472">Membrane</keyword>
<dbReference type="InParanoid" id="A0A7N2LTK2"/>
<evidence type="ECO:0000256" key="14">
    <source>
        <dbReference type="SAM" id="Phobius"/>
    </source>
</evidence>
<protein>
    <recommendedName>
        <fullName evidence="17">Cellulose synthase-like protein E6</fullName>
    </recommendedName>
</protein>
<evidence type="ECO:0000313" key="15">
    <source>
        <dbReference type="EnsemblPlants" id="QL05p067033:mrna"/>
    </source>
</evidence>
<evidence type="ECO:0000256" key="2">
    <source>
        <dbReference type="ARBA" id="ARBA00022676"/>
    </source>
</evidence>
<feature type="active site" evidence="11">
    <location>
        <position position="458"/>
    </location>
</feature>
<comment type="subcellular location">
    <subcellularLocation>
        <location evidence="1">Golgi apparatus membrane</location>
        <topology evidence="1">Multi-pass membrane protein</topology>
    </subcellularLocation>
</comment>
<evidence type="ECO:0000256" key="10">
    <source>
        <dbReference type="ARBA" id="ARBA00060766"/>
    </source>
</evidence>
<organism evidence="15 16">
    <name type="scientific">Quercus lobata</name>
    <name type="common">Valley oak</name>
    <dbReference type="NCBI Taxonomy" id="97700"/>
    <lineage>
        <taxon>Eukaryota</taxon>
        <taxon>Viridiplantae</taxon>
        <taxon>Streptophyta</taxon>
        <taxon>Embryophyta</taxon>
        <taxon>Tracheophyta</taxon>
        <taxon>Spermatophyta</taxon>
        <taxon>Magnoliopsida</taxon>
        <taxon>eudicotyledons</taxon>
        <taxon>Gunneridae</taxon>
        <taxon>Pentapetalae</taxon>
        <taxon>rosids</taxon>
        <taxon>fabids</taxon>
        <taxon>Fagales</taxon>
        <taxon>Fagaceae</taxon>
        <taxon>Quercus</taxon>
    </lineage>
</organism>
<dbReference type="Gene3D" id="3.90.550.10">
    <property type="entry name" value="Spore Coat Polysaccharide Biosynthesis Protein SpsA, Chain A"/>
    <property type="match status" value="2"/>
</dbReference>
<sequence length="744" mass="85793">MAKDDNLPLFETKSAKGRILFQIYSLLIFVGTCFIFAYRLSHIPAKGEPGRWAWMGLFFLELWFCFYWFVTTVVRWNPIYRNTFKDRLSHRYEKALPGIDIFVCTADPVIEPPVMVINTVLSVMAYDYPPEKLSVYLSDDGGSNLTFYAMLEASRFSKIWLPFCKKFKVEPRSSKVYFRIVVEPLRESVLPKEWSTVKKCPISSTKIKLCMLYEDMKKRIENTTKLGQISEEISKEHKGFNEWILVASRHDHQTILQILIDGRDSEAVDIQGQPLPTLVYLAREKRTQYHHHFKAGAMNALIRVSSRINNSPIILNVDCDMYSNNSKSVRDALCFFMDEEKGNEVGFVQFPQAFENLTKNDLYSSSLNVARQMEMPGFDGNGGPCYIGTGCFHRRETLSGKKYNKNFKENWKRWSNRSVEESTRVLEETSKVLASCNYEENTQWGKEIGVKYDSAVEDVLTGLAIQCGGWRSIYFNPERKGFLGVAPTTLLQSLVQYRRWSYGDFQIFASRHCPFVLGYKKIPLKLQLSYCIYLLWAPTSLTTLYYVIAPSLCLLKGISLFPQISNPWVLAFVFVIFLHRAYSLGECIWFGGTFKGWWNDQRMWLYRRTTSYFFGLLDYILKQLGFTKSTFVITTKVADDDVSQRYEQDVMEFGTSSPMFTILATLALLNAFCFFGGLKRMIADLETMVWEQFALQILLCGLLVFINLPVYQGLFFRKDVASLPTSVSYQSTIFALLACAIALY</sequence>
<comment type="similarity">
    <text evidence="10">Belongs to the glycosyltransferase 2 family. Plant cellulose synthase-like E subfamily.</text>
</comment>
<feature type="transmembrane region" description="Helical" evidence="14">
    <location>
        <begin position="723"/>
        <end position="743"/>
    </location>
</feature>
<dbReference type="Pfam" id="PF03552">
    <property type="entry name" value="Cellulose_synt"/>
    <property type="match status" value="2"/>
</dbReference>
<evidence type="ECO:0000256" key="13">
    <source>
        <dbReference type="PIRSR" id="PIRSR605150-3"/>
    </source>
</evidence>
<reference evidence="15 16" key="1">
    <citation type="journal article" date="2016" name="G3 (Bethesda)">
        <title>First Draft Assembly and Annotation of the Genome of a California Endemic Oak Quercus lobata Nee (Fagaceae).</title>
        <authorList>
            <person name="Sork V.L."/>
            <person name="Fitz-Gibbon S.T."/>
            <person name="Puiu D."/>
            <person name="Crepeau M."/>
            <person name="Gugger P.F."/>
            <person name="Sherman R."/>
            <person name="Stevens K."/>
            <person name="Langley C.H."/>
            <person name="Pellegrini M."/>
            <person name="Salzberg S.L."/>
        </authorList>
    </citation>
    <scope>NUCLEOTIDE SEQUENCE [LARGE SCALE GENOMIC DNA]</scope>
    <source>
        <strain evidence="15 16">cv. SW786</strain>
    </source>
</reference>
<evidence type="ECO:0000256" key="6">
    <source>
        <dbReference type="ARBA" id="ARBA00023034"/>
    </source>
</evidence>
<name>A0A7N2LTK2_QUELO</name>
<dbReference type="SUPFAM" id="SSF53448">
    <property type="entry name" value="Nucleotide-diphospho-sugar transferases"/>
    <property type="match status" value="1"/>
</dbReference>
<evidence type="ECO:0000256" key="11">
    <source>
        <dbReference type="PIRSR" id="PIRSR605150-1"/>
    </source>
</evidence>
<keyword evidence="16" id="KW-1185">Reference proteome</keyword>
<evidence type="ECO:0000256" key="8">
    <source>
        <dbReference type="ARBA" id="ARBA00023316"/>
    </source>
</evidence>
<keyword evidence="5 14" id="KW-1133">Transmembrane helix</keyword>
<dbReference type="Proteomes" id="UP000594261">
    <property type="component" value="Chromosome 5"/>
</dbReference>
<keyword evidence="8" id="KW-0961">Cell wall biogenesis/degradation</keyword>
<keyword evidence="3" id="KW-0808">Transferase</keyword>
<feature type="transmembrane region" description="Helical" evidence="14">
    <location>
        <begin position="659"/>
        <end position="678"/>
    </location>
</feature>
<feature type="transmembrane region" description="Helical" evidence="14">
    <location>
        <begin position="568"/>
        <end position="592"/>
    </location>
</feature>
<feature type="transmembrane region" description="Helical" evidence="14">
    <location>
        <begin position="21"/>
        <end position="40"/>
    </location>
</feature>
<dbReference type="FunFam" id="3.90.550.10:FF:000112">
    <property type="entry name" value="Cellulose synthase-like protein E1"/>
    <property type="match status" value="1"/>
</dbReference>
<keyword evidence="6" id="KW-0333">Golgi apparatus</keyword>
<dbReference type="GO" id="GO:0000139">
    <property type="term" value="C:Golgi membrane"/>
    <property type="evidence" value="ECO:0007669"/>
    <property type="project" value="UniProtKB-SubCell"/>
</dbReference>
<feature type="transmembrane region" description="Helical" evidence="14">
    <location>
        <begin position="52"/>
        <end position="74"/>
    </location>
</feature>
<feature type="transmembrane region" description="Helical" evidence="14">
    <location>
        <begin position="530"/>
        <end position="548"/>
    </location>
</feature>
<evidence type="ECO:0000256" key="9">
    <source>
        <dbReference type="ARBA" id="ARBA00037405"/>
    </source>
</evidence>
<dbReference type="OMA" id="TSKHDHQ"/>
<evidence type="ECO:0000256" key="12">
    <source>
        <dbReference type="PIRSR" id="PIRSR605150-2"/>
    </source>
</evidence>
<evidence type="ECO:0000313" key="16">
    <source>
        <dbReference type="Proteomes" id="UP000594261"/>
    </source>
</evidence>
<dbReference type="Gramene" id="QL05p067033:mrna">
    <property type="protein sequence ID" value="QL05p067033:mrna"/>
    <property type="gene ID" value="QL05p067033"/>
</dbReference>
<evidence type="ECO:0000256" key="7">
    <source>
        <dbReference type="ARBA" id="ARBA00023136"/>
    </source>
</evidence>
<dbReference type="EnsemblPlants" id="QL05p067033:mrna">
    <property type="protein sequence ID" value="QL05p067033:mrna"/>
    <property type="gene ID" value="QL05p067033"/>
</dbReference>
<dbReference type="AlphaFoldDB" id="A0A7N2LTK2"/>
<reference evidence="15" key="2">
    <citation type="submission" date="2021-01" db="UniProtKB">
        <authorList>
            <consortium name="EnsemblPlants"/>
        </authorList>
    </citation>
    <scope>IDENTIFICATION</scope>
</reference>
<dbReference type="GO" id="GO:0071555">
    <property type="term" value="P:cell wall organization"/>
    <property type="evidence" value="ECO:0007669"/>
    <property type="project" value="UniProtKB-KW"/>
</dbReference>
<dbReference type="GO" id="GO:0016760">
    <property type="term" value="F:cellulose synthase (UDP-forming) activity"/>
    <property type="evidence" value="ECO:0007669"/>
    <property type="project" value="InterPro"/>
</dbReference>
<keyword evidence="2" id="KW-0328">Glycosyltransferase</keyword>